<dbReference type="Proteomes" id="UP000218327">
    <property type="component" value="Unassembled WGS sequence"/>
</dbReference>
<feature type="transmembrane region" description="Helical" evidence="1">
    <location>
        <begin position="17"/>
        <end position="35"/>
    </location>
</feature>
<evidence type="ECO:0008006" key="4">
    <source>
        <dbReference type="Google" id="ProtNLM"/>
    </source>
</evidence>
<accession>A0A2A5B680</accession>
<keyword evidence="1" id="KW-0812">Transmembrane</keyword>
<protein>
    <recommendedName>
        <fullName evidence="4">Phage abortive infection protein</fullName>
    </recommendedName>
</protein>
<keyword evidence="1" id="KW-0472">Membrane</keyword>
<reference evidence="3" key="1">
    <citation type="submission" date="2017-08" db="EMBL/GenBank/DDBJ databases">
        <title>A dynamic microbial community with high functional redundancy inhabits the cold, oxic subseafloor aquifer.</title>
        <authorList>
            <person name="Tully B.J."/>
            <person name="Wheat C.G."/>
            <person name="Glazer B.T."/>
            <person name="Huber J.A."/>
        </authorList>
    </citation>
    <scope>NUCLEOTIDE SEQUENCE [LARGE SCALE GENOMIC DNA]</scope>
</reference>
<keyword evidence="1" id="KW-1133">Transmembrane helix</keyword>
<gene>
    <name evidence="2" type="ORF">COA96_04375</name>
</gene>
<evidence type="ECO:0000313" key="3">
    <source>
        <dbReference type="Proteomes" id="UP000218327"/>
    </source>
</evidence>
<organism evidence="2 3">
    <name type="scientific">SAR86 cluster bacterium</name>
    <dbReference type="NCBI Taxonomy" id="2030880"/>
    <lineage>
        <taxon>Bacteria</taxon>
        <taxon>Pseudomonadati</taxon>
        <taxon>Pseudomonadota</taxon>
        <taxon>Gammaproteobacteria</taxon>
        <taxon>SAR86 cluster</taxon>
    </lineage>
</organism>
<sequence length="263" mass="30107">MFDEDVPNSYYPKDWRILFGLGLTLFWFFFLFIYIARNVGWGSFLDLPIDEMGAFLEGAFAFLAFLWLVIGLFIQQSTLAENNKELRRTNLHSEKQTQAIAATEMNARQETFFKIADSTRRQLGSIAGLLFLSSQGPVGSSTYSSEDLAEVWTQFASGDVEVFSRLFLTMQGAEPPDFLDLFYGTEIRRRHTENFLVSYDRLCELAKGCDTDNIILDSLIYSAHGLLNIRLRELHPEIKFNPIIGTNSEAYLERIIKSQTETE</sequence>
<evidence type="ECO:0000313" key="2">
    <source>
        <dbReference type="EMBL" id="PCJ26870.1"/>
    </source>
</evidence>
<proteinExistence type="predicted"/>
<name>A0A2A5B680_9GAMM</name>
<dbReference type="AlphaFoldDB" id="A0A2A5B680"/>
<evidence type="ECO:0000256" key="1">
    <source>
        <dbReference type="SAM" id="Phobius"/>
    </source>
</evidence>
<feature type="transmembrane region" description="Helical" evidence="1">
    <location>
        <begin position="55"/>
        <end position="74"/>
    </location>
</feature>
<dbReference type="EMBL" id="NVVJ01000009">
    <property type="protein sequence ID" value="PCJ26870.1"/>
    <property type="molecule type" value="Genomic_DNA"/>
</dbReference>
<comment type="caution">
    <text evidence="2">The sequence shown here is derived from an EMBL/GenBank/DDBJ whole genome shotgun (WGS) entry which is preliminary data.</text>
</comment>